<feature type="transmembrane region" description="Helical" evidence="5">
    <location>
        <begin position="222"/>
        <end position="242"/>
    </location>
</feature>
<feature type="transmembrane region" description="Helical" evidence="5">
    <location>
        <begin position="41"/>
        <end position="59"/>
    </location>
</feature>
<evidence type="ECO:0008006" key="8">
    <source>
        <dbReference type="Google" id="ProtNLM"/>
    </source>
</evidence>
<reference evidence="7" key="1">
    <citation type="journal article" date="2019" name="Int. J. Syst. Evol. Microbiol.">
        <title>The Global Catalogue of Microorganisms (GCM) 10K type strain sequencing project: providing services to taxonomists for standard genome sequencing and annotation.</title>
        <authorList>
            <consortium name="The Broad Institute Genomics Platform"/>
            <consortium name="The Broad Institute Genome Sequencing Center for Infectious Disease"/>
            <person name="Wu L."/>
            <person name="Ma J."/>
        </authorList>
    </citation>
    <scope>NUCLEOTIDE SEQUENCE [LARGE SCALE GENOMIC DNA]</scope>
    <source>
        <strain evidence="7">CGMCC 1.9106</strain>
    </source>
</reference>
<keyword evidence="2 5" id="KW-0812">Transmembrane</keyword>
<evidence type="ECO:0000313" key="7">
    <source>
        <dbReference type="Proteomes" id="UP001596392"/>
    </source>
</evidence>
<dbReference type="Pfam" id="PF03595">
    <property type="entry name" value="SLAC1"/>
    <property type="match status" value="1"/>
</dbReference>
<sequence length="323" mass="33901">MGVLSRTPPNFFATPFGITGLAGTWQALSQTGHAPRAVADVLYLLAAVLWVVLLVGYTARVTATRGRLLADLKDPVLSPFVSVIPIVALQLGVGLYAHAPQAATVLVDIALVAVIGLGGWLTGQWMSGAPDQDKFHPGYLLPTVAGGLLSSAAATIVGQPGLGRVCFGIGIVCWLVIGSLMLQRLFFRPPLPAALVPTMAIEVAPAPVAGLAWFALTPTPDTLAYGLAGYTILMALAQIRLIPIYLRTPFTPTFWAFTFSYAAVATLSIRWAAAERLSALQVISWLATLLLTALIAAIAVKSVVALIQRRYFPPPPAVSAAGS</sequence>
<evidence type="ECO:0000256" key="3">
    <source>
        <dbReference type="ARBA" id="ARBA00022989"/>
    </source>
</evidence>
<evidence type="ECO:0000256" key="4">
    <source>
        <dbReference type="ARBA" id="ARBA00023136"/>
    </source>
</evidence>
<dbReference type="RefSeq" id="WP_376810495.1">
    <property type="nucleotide sequence ID" value="NZ_JBHTAC010000065.1"/>
</dbReference>
<keyword evidence="3 5" id="KW-1133">Transmembrane helix</keyword>
<name>A0ABW2H6D2_9ACTN</name>
<keyword evidence="7" id="KW-1185">Reference proteome</keyword>
<feature type="transmembrane region" description="Helical" evidence="5">
    <location>
        <begin position="138"/>
        <end position="156"/>
    </location>
</feature>
<dbReference type="PANTHER" id="PTHR37955">
    <property type="entry name" value="TELLURITE RESISTANCE PROTEIN TEHA"/>
    <property type="match status" value="1"/>
</dbReference>
<dbReference type="InterPro" id="IPR038665">
    <property type="entry name" value="Voltage-dep_anion_channel_sf"/>
</dbReference>
<feature type="transmembrane region" description="Helical" evidence="5">
    <location>
        <begin position="194"/>
        <end position="216"/>
    </location>
</feature>
<feature type="transmembrane region" description="Helical" evidence="5">
    <location>
        <begin position="105"/>
        <end position="126"/>
    </location>
</feature>
<evidence type="ECO:0000256" key="1">
    <source>
        <dbReference type="ARBA" id="ARBA00004141"/>
    </source>
</evidence>
<protein>
    <recommendedName>
        <fullName evidence="8">Tellurite resistance protein</fullName>
    </recommendedName>
</protein>
<dbReference type="Proteomes" id="UP001596392">
    <property type="component" value="Unassembled WGS sequence"/>
</dbReference>
<feature type="transmembrane region" description="Helical" evidence="5">
    <location>
        <begin position="254"/>
        <end position="273"/>
    </location>
</feature>
<keyword evidence="4 5" id="KW-0472">Membrane</keyword>
<evidence type="ECO:0000256" key="5">
    <source>
        <dbReference type="SAM" id="Phobius"/>
    </source>
</evidence>
<evidence type="ECO:0000256" key="2">
    <source>
        <dbReference type="ARBA" id="ARBA00022692"/>
    </source>
</evidence>
<gene>
    <name evidence="6" type="ORF">ACFQO7_35455</name>
</gene>
<comment type="caution">
    <text evidence="6">The sequence shown here is derived from an EMBL/GenBank/DDBJ whole genome shotgun (WGS) entry which is preliminary data.</text>
</comment>
<dbReference type="EMBL" id="JBHTAC010000065">
    <property type="protein sequence ID" value="MFC7247790.1"/>
    <property type="molecule type" value="Genomic_DNA"/>
</dbReference>
<feature type="transmembrane region" description="Helical" evidence="5">
    <location>
        <begin position="279"/>
        <end position="300"/>
    </location>
</feature>
<dbReference type="Gene3D" id="1.50.10.150">
    <property type="entry name" value="Voltage-dependent anion channel"/>
    <property type="match status" value="1"/>
</dbReference>
<feature type="transmembrane region" description="Helical" evidence="5">
    <location>
        <begin position="80"/>
        <end position="99"/>
    </location>
</feature>
<dbReference type="PANTHER" id="PTHR37955:SF1">
    <property type="entry name" value="DEP DOMAIN-CONTAINING PROTEIN"/>
    <property type="match status" value="1"/>
</dbReference>
<feature type="transmembrane region" description="Helical" evidence="5">
    <location>
        <begin position="162"/>
        <end position="182"/>
    </location>
</feature>
<accession>A0ABW2H6D2</accession>
<dbReference type="InterPro" id="IPR052951">
    <property type="entry name" value="Tellurite_res_ion_channel"/>
</dbReference>
<proteinExistence type="predicted"/>
<dbReference type="InterPro" id="IPR004695">
    <property type="entry name" value="SLAC1/Mae1/Ssu1/TehA"/>
</dbReference>
<comment type="subcellular location">
    <subcellularLocation>
        <location evidence="1">Membrane</location>
        <topology evidence="1">Multi-pass membrane protein</topology>
    </subcellularLocation>
</comment>
<organism evidence="6 7">
    <name type="scientific">Catellatospora aurea</name>
    <dbReference type="NCBI Taxonomy" id="1337874"/>
    <lineage>
        <taxon>Bacteria</taxon>
        <taxon>Bacillati</taxon>
        <taxon>Actinomycetota</taxon>
        <taxon>Actinomycetes</taxon>
        <taxon>Micromonosporales</taxon>
        <taxon>Micromonosporaceae</taxon>
        <taxon>Catellatospora</taxon>
    </lineage>
</organism>
<evidence type="ECO:0000313" key="6">
    <source>
        <dbReference type="EMBL" id="MFC7247790.1"/>
    </source>
</evidence>